<accession>A0A816UDJ2</accession>
<name>A0A816UDJ2_9BILA</name>
<reference evidence="5" key="1">
    <citation type="submission" date="2021-02" db="EMBL/GenBank/DDBJ databases">
        <authorList>
            <person name="Nowell W R."/>
        </authorList>
    </citation>
    <scope>NUCLEOTIDE SEQUENCE</scope>
</reference>
<sequence length="71" mass="8469">MHTVYNNVFKDTPAMYTRQIIGHRIRRQAHDELIQKRPNPALLQNTRINKRKFKKPNKTTNIANDTKNKLQ</sequence>
<dbReference type="EMBL" id="CAJNRG010001840">
    <property type="protein sequence ID" value="CAF2039548.1"/>
    <property type="molecule type" value="Genomic_DNA"/>
</dbReference>
<dbReference type="Proteomes" id="UP000663824">
    <property type="component" value="Unassembled WGS sequence"/>
</dbReference>
<organism evidence="5 6">
    <name type="scientific">Rotaria magnacalcarata</name>
    <dbReference type="NCBI Taxonomy" id="392030"/>
    <lineage>
        <taxon>Eukaryota</taxon>
        <taxon>Metazoa</taxon>
        <taxon>Spiralia</taxon>
        <taxon>Gnathifera</taxon>
        <taxon>Rotifera</taxon>
        <taxon>Eurotatoria</taxon>
        <taxon>Bdelloidea</taxon>
        <taxon>Philodinida</taxon>
        <taxon>Philodinidae</taxon>
        <taxon>Rotaria</taxon>
    </lineage>
</organism>
<dbReference type="EMBL" id="CAJNRE010010986">
    <property type="protein sequence ID" value="CAF2097494.1"/>
    <property type="molecule type" value="Genomic_DNA"/>
</dbReference>
<comment type="caution">
    <text evidence="5">The sequence shown here is derived from an EMBL/GenBank/DDBJ whole genome shotgun (WGS) entry which is preliminary data.</text>
</comment>
<dbReference type="OrthoDB" id="10018002at2759"/>
<proteinExistence type="predicted"/>
<gene>
    <name evidence="1" type="ORF">CJN711_LOCUS5903</name>
    <name evidence="2" type="ORF">KQP761_LOCUS13685</name>
    <name evidence="4" type="ORF">MBJ925_LOCUS21669</name>
    <name evidence="5" type="ORF">WKI299_LOCUS21507</name>
    <name evidence="3" type="ORF">XDN619_LOCUS6418</name>
</gene>
<dbReference type="Proteomes" id="UP000663834">
    <property type="component" value="Unassembled WGS sequence"/>
</dbReference>
<evidence type="ECO:0000313" key="5">
    <source>
        <dbReference type="EMBL" id="CAF2106847.1"/>
    </source>
</evidence>
<protein>
    <submittedName>
        <fullName evidence="5">Uncharacterized protein</fullName>
    </submittedName>
</protein>
<evidence type="ECO:0000313" key="4">
    <source>
        <dbReference type="EMBL" id="CAF2097494.1"/>
    </source>
</evidence>
<dbReference type="EMBL" id="CAJNOW010006398">
    <property type="protein sequence ID" value="CAF1483222.1"/>
    <property type="molecule type" value="Genomic_DNA"/>
</dbReference>
<evidence type="ECO:0000313" key="3">
    <source>
        <dbReference type="EMBL" id="CAF2039548.1"/>
    </source>
</evidence>
<dbReference type="EMBL" id="CAJNRF010009028">
    <property type="protein sequence ID" value="CAF2106847.1"/>
    <property type="molecule type" value="Genomic_DNA"/>
</dbReference>
<dbReference type="Proteomes" id="UP000663887">
    <property type="component" value="Unassembled WGS sequence"/>
</dbReference>
<dbReference type="Proteomes" id="UP000663855">
    <property type="component" value="Unassembled WGS sequence"/>
</dbReference>
<evidence type="ECO:0000313" key="2">
    <source>
        <dbReference type="EMBL" id="CAF1483222.1"/>
    </source>
</evidence>
<evidence type="ECO:0000313" key="1">
    <source>
        <dbReference type="EMBL" id="CAF1074749.1"/>
    </source>
</evidence>
<dbReference type="Proteomes" id="UP000663856">
    <property type="component" value="Unassembled WGS sequence"/>
</dbReference>
<dbReference type="EMBL" id="CAJNOV010001684">
    <property type="protein sequence ID" value="CAF1074749.1"/>
    <property type="molecule type" value="Genomic_DNA"/>
</dbReference>
<dbReference type="AlphaFoldDB" id="A0A816UDJ2"/>
<evidence type="ECO:0000313" key="6">
    <source>
        <dbReference type="Proteomes" id="UP000663856"/>
    </source>
</evidence>